<name>D2V0N1_NAEGR</name>
<reference evidence="1 2" key="1">
    <citation type="journal article" date="2010" name="Cell">
        <title>The genome of Naegleria gruberi illuminates early eukaryotic versatility.</title>
        <authorList>
            <person name="Fritz-Laylin L.K."/>
            <person name="Prochnik S.E."/>
            <person name="Ginger M.L."/>
            <person name="Dacks J.B."/>
            <person name="Carpenter M.L."/>
            <person name="Field M.C."/>
            <person name="Kuo A."/>
            <person name="Paredez A."/>
            <person name="Chapman J."/>
            <person name="Pham J."/>
            <person name="Shu S."/>
            <person name="Neupane R."/>
            <person name="Cipriano M."/>
            <person name="Mancuso J."/>
            <person name="Tu H."/>
            <person name="Salamov A."/>
            <person name="Lindquist E."/>
            <person name="Shapiro H."/>
            <person name="Lucas S."/>
            <person name="Grigoriev I.V."/>
            <person name="Cande W.Z."/>
            <person name="Fulton C."/>
            <person name="Rokhsar D.S."/>
            <person name="Dawson S.C."/>
        </authorList>
    </citation>
    <scope>NUCLEOTIDE SEQUENCE [LARGE SCALE GENOMIC DNA]</scope>
    <source>
        <strain evidence="1 2">NEG-M</strain>
    </source>
</reference>
<gene>
    <name evidence="1" type="ORF">NAEGRDRAFT_62352</name>
</gene>
<organism evidence="2">
    <name type="scientific">Naegleria gruberi</name>
    <name type="common">Amoeba</name>
    <dbReference type="NCBI Taxonomy" id="5762"/>
    <lineage>
        <taxon>Eukaryota</taxon>
        <taxon>Discoba</taxon>
        <taxon>Heterolobosea</taxon>
        <taxon>Tetramitia</taxon>
        <taxon>Eutetramitia</taxon>
        <taxon>Vahlkampfiidae</taxon>
        <taxon>Naegleria</taxon>
    </lineage>
</organism>
<dbReference type="InParanoid" id="D2V0N1"/>
<protein>
    <submittedName>
        <fullName evidence="1">Predicted protein</fullName>
    </submittedName>
</protein>
<keyword evidence="2" id="KW-1185">Reference proteome</keyword>
<dbReference type="AlphaFoldDB" id="D2V0N1"/>
<evidence type="ECO:0000313" key="1">
    <source>
        <dbReference type="EMBL" id="EFC49752.1"/>
    </source>
</evidence>
<dbReference type="Proteomes" id="UP000006671">
    <property type="component" value="Unassembled WGS sequence"/>
</dbReference>
<dbReference type="KEGG" id="ngr:NAEGRDRAFT_62352"/>
<dbReference type="RefSeq" id="XP_002682496.1">
    <property type="nucleotide sequence ID" value="XM_002682450.1"/>
</dbReference>
<dbReference type="EMBL" id="GG738847">
    <property type="protein sequence ID" value="EFC49752.1"/>
    <property type="molecule type" value="Genomic_DNA"/>
</dbReference>
<dbReference type="VEuPathDB" id="AmoebaDB:NAEGRDRAFT_62352"/>
<proteinExistence type="predicted"/>
<dbReference type="GeneID" id="8855434"/>
<sequence>MINSPSSQSYLSNKSYFFDDDDDLSEISVKSDSPLSTSIIDEFLDSPSELRHCSSNPDINDISVDQIVLFGDLKTKTISDSTSWKIQKKDNITIERITGHGKLFCGTSIDSLHIVYDSTSDDKELRSNTKSIQLFGGKIYYFKYLKFTKYSKVILAYRNKYNL</sequence>
<accession>D2V0N1</accession>
<evidence type="ECO:0000313" key="2">
    <source>
        <dbReference type="Proteomes" id="UP000006671"/>
    </source>
</evidence>